<protein>
    <submittedName>
        <fullName evidence="1">Uncharacterized protein</fullName>
    </submittedName>
</protein>
<name>A0A239IDJ3_9ACTN</name>
<organism evidence="1 2">
    <name type="scientific">Actinacidiphila glaucinigra</name>
    <dbReference type="NCBI Taxonomy" id="235986"/>
    <lineage>
        <taxon>Bacteria</taxon>
        <taxon>Bacillati</taxon>
        <taxon>Actinomycetota</taxon>
        <taxon>Actinomycetes</taxon>
        <taxon>Kitasatosporales</taxon>
        <taxon>Streptomycetaceae</taxon>
        <taxon>Actinacidiphila</taxon>
    </lineage>
</organism>
<proteinExistence type="predicted"/>
<dbReference type="Proteomes" id="UP000198280">
    <property type="component" value="Unassembled WGS sequence"/>
</dbReference>
<accession>A0A239IDJ3</accession>
<dbReference type="AlphaFoldDB" id="A0A239IDJ3"/>
<gene>
    <name evidence="1" type="ORF">SAMN05216252_11091</name>
</gene>
<reference evidence="1 2" key="1">
    <citation type="submission" date="2017-06" db="EMBL/GenBank/DDBJ databases">
        <authorList>
            <person name="Kim H.J."/>
            <person name="Triplett B.A."/>
        </authorList>
    </citation>
    <scope>NUCLEOTIDE SEQUENCE [LARGE SCALE GENOMIC DNA]</scope>
    <source>
        <strain evidence="1 2">CGMCC 4.1858</strain>
    </source>
</reference>
<keyword evidence="2" id="KW-1185">Reference proteome</keyword>
<sequence length="104" mass="10638">MTGGSLKAVGWARSFPAAGGARAGRRWTREHLAALGWTADAPGTVDDLLPKVSGLGTCSSQNARAFRPGVIGLELELRSGGVGCASVLTCTLLRCQWGLLGSGV</sequence>
<dbReference type="EMBL" id="FZOF01000010">
    <property type="protein sequence ID" value="SNS91093.1"/>
    <property type="molecule type" value="Genomic_DNA"/>
</dbReference>
<evidence type="ECO:0000313" key="2">
    <source>
        <dbReference type="Proteomes" id="UP000198280"/>
    </source>
</evidence>
<evidence type="ECO:0000313" key="1">
    <source>
        <dbReference type="EMBL" id="SNS91093.1"/>
    </source>
</evidence>